<dbReference type="CDD" id="cd02142">
    <property type="entry name" value="McbC_SagB-like_oxidoreductase"/>
    <property type="match status" value="1"/>
</dbReference>
<dbReference type="OrthoDB" id="3607295at2"/>
<dbReference type="InterPro" id="IPR000415">
    <property type="entry name" value="Nitroreductase-like"/>
</dbReference>
<dbReference type="GO" id="GO:0016491">
    <property type="term" value="F:oxidoreductase activity"/>
    <property type="evidence" value="ECO:0007669"/>
    <property type="project" value="InterPro"/>
</dbReference>
<feature type="region of interest" description="Disordered" evidence="1">
    <location>
        <begin position="352"/>
        <end position="377"/>
    </location>
</feature>
<keyword evidence="5" id="KW-1185">Reference proteome</keyword>
<evidence type="ECO:0000313" key="5">
    <source>
        <dbReference type="Proteomes" id="UP000319516"/>
    </source>
</evidence>
<dbReference type="Proteomes" id="UP000319516">
    <property type="component" value="Unassembled WGS sequence"/>
</dbReference>
<dbReference type="Pfam" id="PF00881">
    <property type="entry name" value="Nitroreductase"/>
    <property type="match status" value="1"/>
</dbReference>
<gene>
    <name evidence="4" type="ORF">FB467_3640</name>
</gene>
<feature type="region of interest" description="Disordered" evidence="1">
    <location>
        <begin position="1"/>
        <end position="27"/>
    </location>
</feature>
<dbReference type="SUPFAM" id="SSF55469">
    <property type="entry name" value="FMN-dependent nitroreductase-like"/>
    <property type="match status" value="1"/>
</dbReference>
<evidence type="ECO:0000259" key="3">
    <source>
        <dbReference type="Pfam" id="PF14028"/>
    </source>
</evidence>
<dbReference type="Pfam" id="PF14028">
    <property type="entry name" value="Lant_dehydr_C"/>
    <property type="match status" value="1"/>
</dbReference>
<sequence>MTTTTPRPPDTREHPTTGGAPPATDPPWTTTCIYAHLTTPGTDALIRDCVAPLAQELVAQGRATGWFFLRYWHGGPHVRVRFRDPDPAAVDGFEAAVAAWLADHAEDRVDLDPGRFHARFSQPDPVPWHGHGQIVREPYLPEVDRYGGPRALARCEEFFELSSRIAGAVLRTGDRTKVFAVGLDLMTLAMGAASPAALDAARSARRYFSSWDFVDEASSDRDGALQQAEGLRRDWSQVWDKRVAAVTAAVQDSPGSTHGLWRRGIEDLLADLDRISAQDGLTRPPAAILWSLIHMMNNRLGISVHEERVLSWLASAMTLGWTSVADYFEDTPHALDRAYLEGSKYAVRTHAAAQWPRPPSGEAGHERPGGFPTVPLPAPAPLRHRLDEVLEDRRSSYGDYGGTLDLPVLATVLGWAAGEVESRAVQWGDTRIVPRTHPSPGGRYATSVLVNAWAVTGIDPGLYAYAAPGHSLVRLGPALTRDTVQHASPTFGSGQDRAANGPPVVLTDTVPAVLLLASDITSLRPKYGLRALRLLLQECGHLAQNLLLCATAAGCRSIPVSAFSDDELSTAVHLDGIDGFVSALLPLGPAPD</sequence>
<protein>
    <submittedName>
        <fullName evidence="4">Thiopeptide-type bacteriocin biosynthesis protein</fullName>
    </submittedName>
</protein>
<evidence type="ECO:0000259" key="2">
    <source>
        <dbReference type="Pfam" id="PF00881"/>
    </source>
</evidence>
<feature type="domain" description="Thiopeptide-type bacteriocin biosynthesis" evidence="3">
    <location>
        <begin position="32"/>
        <end position="314"/>
    </location>
</feature>
<organism evidence="4 5">
    <name type="scientific">Ornithinicoccus hortensis</name>
    <dbReference type="NCBI Taxonomy" id="82346"/>
    <lineage>
        <taxon>Bacteria</taxon>
        <taxon>Bacillati</taxon>
        <taxon>Actinomycetota</taxon>
        <taxon>Actinomycetes</taxon>
        <taxon>Micrococcales</taxon>
        <taxon>Intrasporangiaceae</taxon>
        <taxon>Ornithinicoccus</taxon>
    </lineage>
</organism>
<evidence type="ECO:0000256" key="1">
    <source>
        <dbReference type="SAM" id="MobiDB-lite"/>
    </source>
</evidence>
<dbReference type="AlphaFoldDB" id="A0A542YWT6"/>
<dbReference type="RefSeq" id="WP_141786326.1">
    <property type="nucleotide sequence ID" value="NZ_BAAAIK010000001.1"/>
</dbReference>
<dbReference type="InterPro" id="IPR023809">
    <property type="entry name" value="Thiopep_bacteriocin_synth_dom"/>
</dbReference>
<dbReference type="PANTHER" id="PTHR43745:SF2">
    <property type="entry name" value="NITROREDUCTASE MJ1384-RELATED"/>
    <property type="match status" value="1"/>
</dbReference>
<feature type="compositionally biased region" description="Low complexity" evidence="1">
    <location>
        <begin position="16"/>
        <end position="27"/>
    </location>
</feature>
<proteinExistence type="predicted"/>
<dbReference type="NCBIfam" id="TIGR03891">
    <property type="entry name" value="thiopep_ocin"/>
    <property type="match status" value="1"/>
</dbReference>
<accession>A0A542YWT6</accession>
<reference evidence="4 5" key="1">
    <citation type="submission" date="2019-06" db="EMBL/GenBank/DDBJ databases">
        <title>Sequencing the genomes of 1000 actinobacteria strains.</title>
        <authorList>
            <person name="Klenk H.-P."/>
        </authorList>
    </citation>
    <scope>NUCLEOTIDE SEQUENCE [LARGE SCALE GENOMIC DNA]</scope>
    <source>
        <strain evidence="4 5">DSM 12335</strain>
    </source>
</reference>
<dbReference type="EMBL" id="VFOP01000001">
    <property type="protein sequence ID" value="TQL52454.1"/>
    <property type="molecule type" value="Genomic_DNA"/>
</dbReference>
<dbReference type="InterPro" id="IPR052544">
    <property type="entry name" value="Bacteriocin_Proc_Enz"/>
</dbReference>
<dbReference type="PANTHER" id="PTHR43745">
    <property type="entry name" value="NITROREDUCTASE MJ1384-RELATED"/>
    <property type="match status" value="1"/>
</dbReference>
<feature type="domain" description="Nitroreductase" evidence="2">
    <location>
        <begin position="506"/>
        <end position="588"/>
    </location>
</feature>
<comment type="caution">
    <text evidence="4">The sequence shown here is derived from an EMBL/GenBank/DDBJ whole genome shotgun (WGS) entry which is preliminary data.</text>
</comment>
<dbReference type="Gene3D" id="3.40.109.10">
    <property type="entry name" value="NADH Oxidase"/>
    <property type="match status" value="1"/>
</dbReference>
<name>A0A542YWT6_9MICO</name>
<evidence type="ECO:0000313" key="4">
    <source>
        <dbReference type="EMBL" id="TQL52454.1"/>
    </source>
</evidence>
<dbReference type="InterPro" id="IPR029479">
    <property type="entry name" value="Nitroreductase"/>
</dbReference>